<proteinExistence type="predicted"/>
<dbReference type="SUPFAM" id="SSF52172">
    <property type="entry name" value="CheY-like"/>
    <property type="match status" value="1"/>
</dbReference>
<organism evidence="9 10">
    <name type="scientific">Eiseniibacteriota bacterium</name>
    <dbReference type="NCBI Taxonomy" id="2212470"/>
    <lineage>
        <taxon>Bacteria</taxon>
        <taxon>Candidatus Eiseniibacteriota</taxon>
    </lineage>
</organism>
<evidence type="ECO:0000259" key="8">
    <source>
        <dbReference type="PROSITE" id="PS50110"/>
    </source>
</evidence>
<dbReference type="PROSITE" id="PS50110">
    <property type="entry name" value="RESPONSE_REGULATORY"/>
    <property type="match status" value="1"/>
</dbReference>
<dbReference type="PRINTS" id="PR01590">
    <property type="entry name" value="HTHFIS"/>
</dbReference>
<dbReference type="InterPro" id="IPR025943">
    <property type="entry name" value="Sigma_54_int_dom_ATP-bd_2"/>
</dbReference>
<dbReference type="InterPro" id="IPR011006">
    <property type="entry name" value="CheY-like_superfamily"/>
</dbReference>
<dbReference type="Pfam" id="PF00072">
    <property type="entry name" value="Response_reg"/>
    <property type="match status" value="1"/>
</dbReference>
<dbReference type="GO" id="GO:0005524">
    <property type="term" value="F:ATP binding"/>
    <property type="evidence" value="ECO:0007669"/>
    <property type="project" value="UniProtKB-KW"/>
</dbReference>
<evidence type="ECO:0000313" key="10">
    <source>
        <dbReference type="Proteomes" id="UP000777784"/>
    </source>
</evidence>
<dbReference type="Gene3D" id="3.40.50.300">
    <property type="entry name" value="P-loop containing nucleotide triphosphate hydrolases"/>
    <property type="match status" value="1"/>
</dbReference>
<evidence type="ECO:0000256" key="5">
    <source>
        <dbReference type="ARBA" id="ARBA00023163"/>
    </source>
</evidence>
<dbReference type="FunFam" id="3.40.50.300:FF:000006">
    <property type="entry name" value="DNA-binding transcriptional regulator NtrC"/>
    <property type="match status" value="1"/>
</dbReference>
<dbReference type="InterPro" id="IPR058031">
    <property type="entry name" value="AAA_lid_NorR"/>
</dbReference>
<dbReference type="PROSITE" id="PS00688">
    <property type="entry name" value="SIGMA54_INTERACT_3"/>
    <property type="match status" value="1"/>
</dbReference>
<feature type="modified residue" description="4-aspartylphosphate" evidence="6">
    <location>
        <position position="57"/>
    </location>
</feature>
<dbReference type="PROSITE" id="PS00675">
    <property type="entry name" value="SIGMA54_INTERACT_1"/>
    <property type="match status" value="1"/>
</dbReference>
<protein>
    <submittedName>
        <fullName evidence="9">Sigma-54 dependent transcriptional regulator</fullName>
    </submittedName>
</protein>
<dbReference type="SMART" id="SM00382">
    <property type="entry name" value="AAA"/>
    <property type="match status" value="1"/>
</dbReference>
<dbReference type="GO" id="GO:0043565">
    <property type="term" value="F:sequence-specific DNA binding"/>
    <property type="evidence" value="ECO:0007669"/>
    <property type="project" value="InterPro"/>
</dbReference>
<evidence type="ECO:0000256" key="6">
    <source>
        <dbReference type="PROSITE-ProRule" id="PRU00169"/>
    </source>
</evidence>
<evidence type="ECO:0000259" key="7">
    <source>
        <dbReference type="PROSITE" id="PS50045"/>
    </source>
</evidence>
<dbReference type="Gene3D" id="3.40.50.2300">
    <property type="match status" value="1"/>
</dbReference>
<keyword evidence="4" id="KW-0238">DNA-binding</keyword>
<dbReference type="SUPFAM" id="SSF52540">
    <property type="entry name" value="P-loop containing nucleoside triphosphate hydrolases"/>
    <property type="match status" value="1"/>
</dbReference>
<dbReference type="Pfam" id="PF00158">
    <property type="entry name" value="Sigma54_activat"/>
    <property type="match status" value="1"/>
</dbReference>
<dbReference type="InterPro" id="IPR025944">
    <property type="entry name" value="Sigma_54_int_dom_CS"/>
</dbReference>
<gene>
    <name evidence="9" type="ORF">KJ970_07335</name>
</gene>
<dbReference type="InterPro" id="IPR001789">
    <property type="entry name" value="Sig_transdc_resp-reg_receiver"/>
</dbReference>
<evidence type="ECO:0000256" key="3">
    <source>
        <dbReference type="ARBA" id="ARBA00023015"/>
    </source>
</evidence>
<dbReference type="CDD" id="cd00009">
    <property type="entry name" value="AAA"/>
    <property type="match status" value="1"/>
</dbReference>
<dbReference type="Gene3D" id="1.10.10.60">
    <property type="entry name" value="Homeodomain-like"/>
    <property type="match status" value="1"/>
</dbReference>
<dbReference type="InterPro" id="IPR002078">
    <property type="entry name" value="Sigma_54_int"/>
</dbReference>
<evidence type="ECO:0000256" key="2">
    <source>
        <dbReference type="ARBA" id="ARBA00022840"/>
    </source>
</evidence>
<evidence type="ECO:0000256" key="4">
    <source>
        <dbReference type="ARBA" id="ARBA00023125"/>
    </source>
</evidence>
<dbReference type="AlphaFoldDB" id="A0A948RUD9"/>
<feature type="domain" description="Sigma-54 factor interaction" evidence="7">
    <location>
        <begin position="147"/>
        <end position="376"/>
    </location>
</feature>
<dbReference type="PROSITE" id="PS50045">
    <property type="entry name" value="SIGMA54_INTERACT_4"/>
    <property type="match status" value="1"/>
</dbReference>
<dbReference type="InterPro" id="IPR009057">
    <property type="entry name" value="Homeodomain-like_sf"/>
</dbReference>
<keyword evidence="3" id="KW-0805">Transcription regulation</keyword>
<dbReference type="Pfam" id="PF25601">
    <property type="entry name" value="AAA_lid_14"/>
    <property type="match status" value="1"/>
</dbReference>
<dbReference type="PANTHER" id="PTHR32071">
    <property type="entry name" value="TRANSCRIPTIONAL REGULATORY PROTEIN"/>
    <property type="match status" value="1"/>
</dbReference>
<sequence>MAPVPVKILIVEDDLSMADTCEKLFRRERLPVEKVYSGDEALQRVQNDPSINIVLTDLRMPGMDGTELLRRIKEIRPEIDVIIMTGYGTIQNAIQAMKIGATDYITKPFDREELLRAIDQILEARQLKHEVARLKEELGQTYGFTNLVGRGPAMQQIFSQIRAAARNESSVLILGESGTGKELVARAIHYSSDRKDGPFVPVNCGAIPKELIESELFGHRRGSFTGASQDTVGLFRSADGGTIFLDEIAEMPIETQATLLRTLQDKRVRAVGDVSEIQVDTRFVAAMNQKVETALQAGKLRQDLYYRIGVIIVKLPPLRDRTEDIPFLIQYFLEKFNKSFRNKIQGVAPQALQRLQEYSWPGNVRELENFIESSYAIGAEGQLDVRHLPDTILKPARAPQDRLEDPSTLPLADVEREAVIRALERAGGNKSRAAEALRISRSRLYKKIHDYGLTQWL</sequence>
<dbReference type="Proteomes" id="UP000777784">
    <property type="component" value="Unassembled WGS sequence"/>
</dbReference>
<keyword evidence="5" id="KW-0804">Transcription</keyword>
<dbReference type="SUPFAM" id="SSF46689">
    <property type="entry name" value="Homeodomain-like"/>
    <property type="match status" value="1"/>
</dbReference>
<feature type="domain" description="Response regulatory" evidence="8">
    <location>
        <begin position="7"/>
        <end position="122"/>
    </location>
</feature>
<dbReference type="InterPro" id="IPR027417">
    <property type="entry name" value="P-loop_NTPase"/>
</dbReference>
<evidence type="ECO:0000313" key="9">
    <source>
        <dbReference type="EMBL" id="MBU2690726.1"/>
    </source>
</evidence>
<keyword evidence="6" id="KW-0597">Phosphoprotein</keyword>
<dbReference type="GO" id="GO:0000160">
    <property type="term" value="P:phosphorelay signal transduction system"/>
    <property type="evidence" value="ECO:0007669"/>
    <property type="project" value="InterPro"/>
</dbReference>
<accession>A0A948RUD9</accession>
<dbReference type="InterPro" id="IPR002197">
    <property type="entry name" value="HTH_Fis"/>
</dbReference>
<dbReference type="Gene3D" id="1.10.8.60">
    <property type="match status" value="1"/>
</dbReference>
<name>A0A948RUD9_UNCEI</name>
<dbReference type="SMART" id="SM00448">
    <property type="entry name" value="REC"/>
    <property type="match status" value="1"/>
</dbReference>
<dbReference type="PROSITE" id="PS00676">
    <property type="entry name" value="SIGMA54_INTERACT_2"/>
    <property type="match status" value="1"/>
</dbReference>
<evidence type="ECO:0000256" key="1">
    <source>
        <dbReference type="ARBA" id="ARBA00022741"/>
    </source>
</evidence>
<comment type="caution">
    <text evidence="9">The sequence shown here is derived from an EMBL/GenBank/DDBJ whole genome shotgun (WGS) entry which is preliminary data.</text>
</comment>
<dbReference type="PANTHER" id="PTHR32071:SF57">
    <property type="entry name" value="C4-DICARBOXYLATE TRANSPORT TRANSCRIPTIONAL REGULATORY PROTEIN DCTD"/>
    <property type="match status" value="1"/>
</dbReference>
<dbReference type="InterPro" id="IPR025662">
    <property type="entry name" value="Sigma_54_int_dom_ATP-bd_1"/>
</dbReference>
<dbReference type="GO" id="GO:0006355">
    <property type="term" value="P:regulation of DNA-templated transcription"/>
    <property type="evidence" value="ECO:0007669"/>
    <property type="project" value="InterPro"/>
</dbReference>
<reference evidence="9" key="1">
    <citation type="submission" date="2021-05" db="EMBL/GenBank/DDBJ databases">
        <title>Energy efficiency and biological interactions define the core microbiome of deep oligotrophic groundwater.</title>
        <authorList>
            <person name="Mehrshad M."/>
            <person name="Lopez-Fernandez M."/>
            <person name="Bell E."/>
            <person name="Bernier-Latmani R."/>
            <person name="Bertilsson S."/>
            <person name="Dopson M."/>
        </authorList>
    </citation>
    <scope>NUCLEOTIDE SEQUENCE</scope>
    <source>
        <strain evidence="9">Modern_marine.mb.64</strain>
    </source>
</reference>
<keyword evidence="1" id="KW-0547">Nucleotide-binding</keyword>
<dbReference type="EMBL" id="JAHJDP010000035">
    <property type="protein sequence ID" value="MBU2690726.1"/>
    <property type="molecule type" value="Genomic_DNA"/>
</dbReference>
<dbReference type="InterPro" id="IPR003593">
    <property type="entry name" value="AAA+_ATPase"/>
</dbReference>
<keyword evidence="2" id="KW-0067">ATP-binding</keyword>
<dbReference type="Pfam" id="PF02954">
    <property type="entry name" value="HTH_8"/>
    <property type="match status" value="1"/>
</dbReference>